<protein>
    <submittedName>
        <fullName evidence="1">Uncharacterized protein</fullName>
    </submittedName>
</protein>
<accession>A0A554LH84</accession>
<proteinExistence type="predicted"/>
<evidence type="ECO:0000313" key="1">
    <source>
        <dbReference type="EMBL" id="TSC92231.1"/>
    </source>
</evidence>
<sequence>MNNNAINIFNTIKTPFASTRKMADTAISRATNGEYFDFSKIQFVSAAFADEFLRQSSERKMLNVDKNIVKMFEAVKKRSSS</sequence>
<evidence type="ECO:0000313" key="2">
    <source>
        <dbReference type="Proteomes" id="UP000315589"/>
    </source>
</evidence>
<dbReference type="AlphaFoldDB" id="A0A554LH84"/>
<name>A0A554LH84_9BACT</name>
<dbReference type="EMBL" id="VMGI01000078">
    <property type="protein sequence ID" value="TSC92231.1"/>
    <property type="molecule type" value="Genomic_DNA"/>
</dbReference>
<organism evidence="1 2">
    <name type="scientific">Candidatus Berkelbacteria bacterium Licking1014_85</name>
    <dbReference type="NCBI Taxonomy" id="2017148"/>
    <lineage>
        <taxon>Bacteria</taxon>
        <taxon>Candidatus Berkelbacteria</taxon>
    </lineage>
</organism>
<reference evidence="1 2" key="1">
    <citation type="submission" date="2017-07" db="EMBL/GenBank/DDBJ databases">
        <title>Mechanisms for carbon and nitrogen cycling indicate functional differentiation within the Candidate Phyla Radiation.</title>
        <authorList>
            <person name="Danczak R.E."/>
            <person name="Johnston M.D."/>
            <person name="Kenah C."/>
            <person name="Slattery M."/>
            <person name="Wrighton K.C."/>
            <person name="Wilkins M.J."/>
        </authorList>
    </citation>
    <scope>NUCLEOTIDE SEQUENCE [LARGE SCALE GENOMIC DNA]</scope>
    <source>
        <strain evidence="1">Licking1014_85</strain>
    </source>
</reference>
<comment type="caution">
    <text evidence="1">The sequence shown here is derived from an EMBL/GenBank/DDBJ whole genome shotgun (WGS) entry which is preliminary data.</text>
</comment>
<gene>
    <name evidence="1" type="ORF">CEN91_522</name>
</gene>
<dbReference type="Proteomes" id="UP000315589">
    <property type="component" value="Unassembled WGS sequence"/>
</dbReference>